<dbReference type="Proteomes" id="UP000318294">
    <property type="component" value="Unassembled WGS sequence"/>
</dbReference>
<dbReference type="SUPFAM" id="SSF53933">
    <property type="entry name" value="Microbial ribonucleases"/>
    <property type="match status" value="1"/>
</dbReference>
<gene>
    <name evidence="3" type="primary">rnaSA3</name>
    <name evidence="3" type="ORF">Tchar_01996</name>
</gene>
<dbReference type="InterPro" id="IPR016191">
    <property type="entry name" value="Ribonuclease/ribotoxin"/>
</dbReference>
<evidence type="ECO:0000313" key="3">
    <source>
        <dbReference type="EMBL" id="TSE32750.1"/>
    </source>
</evidence>
<sequence length="148" mass="16501">MGERGAARAVGMRIWRHLRTGLSAVALWALAALWVGGLAWARSDPPADRGAAIAEVALADLPREARAVMQLIRQGGPFPYDKDGTVFFNRERLLPAHKRGYYREYTVPTPGLRHRGARRIVCGGWEPTAPDVCYYTADHYASFRRIVP</sequence>
<dbReference type="EMBL" id="VJON01000035">
    <property type="protein sequence ID" value="TSE32750.1"/>
    <property type="molecule type" value="Genomic_DNA"/>
</dbReference>
<organism evidence="3 4">
    <name type="scientific">Tepidimonas charontis</name>
    <dbReference type="NCBI Taxonomy" id="2267262"/>
    <lineage>
        <taxon>Bacteria</taxon>
        <taxon>Pseudomonadati</taxon>
        <taxon>Pseudomonadota</taxon>
        <taxon>Betaproteobacteria</taxon>
        <taxon>Burkholderiales</taxon>
        <taxon>Tepidimonas</taxon>
    </lineage>
</organism>
<dbReference type="CDD" id="cd00607">
    <property type="entry name" value="RNase_Sa"/>
    <property type="match status" value="1"/>
</dbReference>
<accession>A0A554XA75</accession>
<keyword evidence="4" id="KW-1185">Reference proteome</keyword>
<dbReference type="Pfam" id="PF00545">
    <property type="entry name" value="Ribonuclease"/>
    <property type="match status" value="1"/>
</dbReference>
<proteinExistence type="predicted"/>
<dbReference type="EC" id="3.1.27.3" evidence="3"/>
<protein>
    <submittedName>
        <fullName evidence="3">Guanyl-specific ribonuclease Sa3</fullName>
        <ecNumber evidence="3">3.1.27.3</ecNumber>
    </submittedName>
</protein>
<evidence type="ECO:0000256" key="1">
    <source>
        <dbReference type="ARBA" id="ARBA00022722"/>
    </source>
</evidence>
<name>A0A554XA75_9BURK</name>
<keyword evidence="1" id="KW-0540">Nuclease</keyword>
<dbReference type="AlphaFoldDB" id="A0A554XA75"/>
<evidence type="ECO:0000256" key="2">
    <source>
        <dbReference type="ARBA" id="ARBA00022801"/>
    </source>
</evidence>
<dbReference type="GO" id="GO:0003723">
    <property type="term" value="F:RNA binding"/>
    <property type="evidence" value="ECO:0007669"/>
    <property type="project" value="InterPro"/>
</dbReference>
<dbReference type="InterPro" id="IPR000026">
    <property type="entry name" value="N1-like"/>
</dbReference>
<dbReference type="Gene3D" id="3.10.450.30">
    <property type="entry name" value="Microbial ribonucleases"/>
    <property type="match status" value="1"/>
</dbReference>
<dbReference type="GO" id="GO:0016787">
    <property type="term" value="F:hydrolase activity"/>
    <property type="evidence" value="ECO:0007669"/>
    <property type="project" value="UniProtKB-KW"/>
</dbReference>
<reference evidence="3 4" key="1">
    <citation type="submission" date="2019-07" db="EMBL/GenBank/DDBJ databases">
        <title>Tepidimonas charontis SPSP-6 draft genome.</title>
        <authorList>
            <person name="Da Costa M.S."/>
            <person name="Froufe H.J.C."/>
            <person name="Egas C."/>
            <person name="Albuquerque L."/>
        </authorList>
    </citation>
    <scope>NUCLEOTIDE SEQUENCE [LARGE SCALE GENOMIC DNA]</scope>
    <source>
        <strain evidence="3 4">SPSP-6</strain>
    </source>
</reference>
<evidence type="ECO:0000313" key="4">
    <source>
        <dbReference type="Proteomes" id="UP000318294"/>
    </source>
</evidence>
<comment type="caution">
    <text evidence="3">The sequence shown here is derived from an EMBL/GenBank/DDBJ whole genome shotgun (WGS) entry which is preliminary data.</text>
</comment>
<dbReference type="GO" id="GO:0004521">
    <property type="term" value="F:RNA endonuclease activity"/>
    <property type="evidence" value="ECO:0007669"/>
    <property type="project" value="InterPro"/>
</dbReference>
<keyword evidence="2 3" id="KW-0378">Hydrolase</keyword>